<dbReference type="EMBL" id="QPIX01000001">
    <property type="protein sequence ID" value="RCW28577.1"/>
    <property type="molecule type" value="Genomic_DNA"/>
</dbReference>
<dbReference type="Gene3D" id="3.40.50.300">
    <property type="entry name" value="P-loop containing nucleotide triphosphate hydrolases"/>
    <property type="match status" value="1"/>
</dbReference>
<evidence type="ECO:0000259" key="1">
    <source>
        <dbReference type="Pfam" id="PF07728"/>
    </source>
</evidence>
<dbReference type="AlphaFoldDB" id="A0A6I7HX23"/>
<sequence length="309" mass="34660">MANLPVEGIPTTIDEMLALLSSHDYLASRSLATVLFLALRMERPLFLEGEAGVGKTEIAKVLSAALDRPLIRLQCYEGLDVASAVYEWNYPAQMLEIRLSEAAGISDRDRLEHDIFSERYLIRRPVLQALTSEGGRAPVFLIDELDRTDEAFEAFLLEVLSDFQVTIPEFGTVRAAHPPIVIVTSNRTREVHDALKRRCLYHWVDYPDAAQELEIIRRKVPGCNEALSRQVVAYVQKLRTIDLFKNPGVAETIDWATALTELDRVALDPETISDTLGTLLKYQDDIARIQSGEGRKILSEIEAELRAVG</sequence>
<dbReference type="GO" id="GO:0016887">
    <property type="term" value="F:ATP hydrolysis activity"/>
    <property type="evidence" value="ECO:0007669"/>
    <property type="project" value="InterPro"/>
</dbReference>
<feature type="domain" description="ATPase dynein-related AAA" evidence="1">
    <location>
        <begin position="44"/>
        <end position="199"/>
    </location>
</feature>
<organism evidence="2 3">
    <name type="scientific">Ciceribacter lividus</name>
    <dbReference type="NCBI Taxonomy" id="1197950"/>
    <lineage>
        <taxon>Bacteria</taxon>
        <taxon>Pseudomonadati</taxon>
        <taxon>Pseudomonadota</taxon>
        <taxon>Alphaproteobacteria</taxon>
        <taxon>Hyphomicrobiales</taxon>
        <taxon>Rhizobiaceae</taxon>
        <taxon>Ciceribacter</taxon>
    </lineage>
</organism>
<dbReference type="Proteomes" id="UP000252582">
    <property type="component" value="Unassembled WGS sequence"/>
</dbReference>
<dbReference type="PANTHER" id="PTHR42759">
    <property type="entry name" value="MOXR FAMILY PROTEIN"/>
    <property type="match status" value="1"/>
</dbReference>
<dbReference type="CDD" id="cd00009">
    <property type="entry name" value="AAA"/>
    <property type="match status" value="1"/>
</dbReference>
<dbReference type="GO" id="GO:0005524">
    <property type="term" value="F:ATP binding"/>
    <property type="evidence" value="ECO:0007669"/>
    <property type="project" value="InterPro"/>
</dbReference>
<dbReference type="RefSeq" id="WP_114361624.1">
    <property type="nucleotide sequence ID" value="NZ_QPIX01000001.1"/>
</dbReference>
<comment type="caution">
    <text evidence="2">The sequence shown here is derived from an EMBL/GenBank/DDBJ whole genome shotgun (WGS) entry which is preliminary data.</text>
</comment>
<dbReference type="InterPro" id="IPR027417">
    <property type="entry name" value="P-loop_NTPase"/>
</dbReference>
<evidence type="ECO:0000313" key="3">
    <source>
        <dbReference type="Proteomes" id="UP000252582"/>
    </source>
</evidence>
<dbReference type="Pfam" id="PF07728">
    <property type="entry name" value="AAA_5"/>
    <property type="match status" value="1"/>
</dbReference>
<name>A0A6I7HX23_9HYPH</name>
<dbReference type="PANTHER" id="PTHR42759:SF1">
    <property type="entry name" value="MAGNESIUM-CHELATASE SUBUNIT CHLD"/>
    <property type="match status" value="1"/>
</dbReference>
<dbReference type="SUPFAM" id="SSF52540">
    <property type="entry name" value="P-loop containing nucleoside triphosphate hydrolases"/>
    <property type="match status" value="1"/>
</dbReference>
<gene>
    <name evidence="2" type="ORF">DFR48_101592</name>
</gene>
<accession>A0A6I7HX23</accession>
<protein>
    <submittedName>
        <fullName evidence="2">MoxR-like ATPase</fullName>
    </submittedName>
</protein>
<reference evidence="2 3" key="1">
    <citation type="submission" date="2018-07" db="EMBL/GenBank/DDBJ databases">
        <title>Genomic Encyclopedia of Type Strains, Phase IV (KMG-IV): sequencing the most valuable type-strain genomes for metagenomic binning, comparative biology and taxonomic classification.</title>
        <authorList>
            <person name="Goeker M."/>
        </authorList>
    </citation>
    <scope>NUCLEOTIDE SEQUENCE [LARGE SCALE GENOMIC DNA]</scope>
    <source>
        <strain evidence="2 3">DSM 25528</strain>
    </source>
</reference>
<keyword evidence="3" id="KW-1185">Reference proteome</keyword>
<evidence type="ECO:0000313" key="2">
    <source>
        <dbReference type="EMBL" id="RCW28577.1"/>
    </source>
</evidence>
<dbReference type="InterPro" id="IPR050764">
    <property type="entry name" value="CbbQ/NirQ/NorQ/GpvN"/>
</dbReference>
<proteinExistence type="predicted"/>
<dbReference type="InterPro" id="IPR011704">
    <property type="entry name" value="ATPase_dyneun-rel_AAA"/>
</dbReference>